<accession>A0A844GHA1</accession>
<keyword evidence="1" id="KW-0472">Membrane</keyword>
<dbReference type="EMBL" id="WLYX01000001">
    <property type="protein sequence ID" value="MTD34044.1"/>
    <property type="molecule type" value="Genomic_DNA"/>
</dbReference>
<proteinExistence type="predicted"/>
<comment type="caution">
    <text evidence="2">The sequence shown here is derived from an EMBL/GenBank/DDBJ whole genome shotgun (WGS) entry which is preliminary data.</text>
</comment>
<feature type="transmembrane region" description="Helical" evidence="1">
    <location>
        <begin position="6"/>
        <end position="27"/>
    </location>
</feature>
<organism evidence="2 3">
    <name type="scientific">Paludibacterium denitrificans</name>
    <dbReference type="NCBI Taxonomy" id="2675226"/>
    <lineage>
        <taxon>Bacteria</taxon>
        <taxon>Pseudomonadati</taxon>
        <taxon>Pseudomonadota</taxon>
        <taxon>Betaproteobacteria</taxon>
        <taxon>Neisseriales</taxon>
        <taxon>Chromobacteriaceae</taxon>
        <taxon>Paludibacterium</taxon>
    </lineage>
</organism>
<keyword evidence="3" id="KW-1185">Reference proteome</keyword>
<dbReference type="AlphaFoldDB" id="A0A844GHA1"/>
<name>A0A844GHA1_9NEIS</name>
<gene>
    <name evidence="2" type="ORF">GKE73_16555</name>
</gene>
<evidence type="ECO:0000313" key="2">
    <source>
        <dbReference type="EMBL" id="MTD34044.1"/>
    </source>
</evidence>
<protein>
    <submittedName>
        <fullName evidence="2">Uncharacterized protein</fullName>
    </submittedName>
</protein>
<keyword evidence="1" id="KW-0812">Transmembrane</keyword>
<dbReference type="Proteomes" id="UP000446658">
    <property type="component" value="Unassembled WGS sequence"/>
</dbReference>
<reference evidence="2 3" key="1">
    <citation type="submission" date="2019-11" db="EMBL/GenBank/DDBJ databases">
        <title>Draft genome sequence of Paludibacterium sp. dN18-1.</title>
        <authorList>
            <person name="Im W.-T."/>
        </authorList>
    </citation>
    <scope>NUCLEOTIDE SEQUENCE [LARGE SCALE GENOMIC DNA]</scope>
    <source>
        <strain evidence="3">dN 18-1</strain>
    </source>
</reference>
<evidence type="ECO:0000256" key="1">
    <source>
        <dbReference type="SAM" id="Phobius"/>
    </source>
</evidence>
<dbReference type="RefSeq" id="WP_230371232.1">
    <property type="nucleotide sequence ID" value="NZ_WLYX01000001.1"/>
</dbReference>
<keyword evidence="1" id="KW-1133">Transmembrane helix</keyword>
<sequence>MNWEALSALSAIFVPIGGAMCVVLWWIMQKIRSDVDMLEQALAAHRLHVAENYVTNGALAKAIDGVNDSLKEIFLKLDKIMDSKADKECRR</sequence>
<evidence type="ECO:0000313" key="3">
    <source>
        <dbReference type="Proteomes" id="UP000446658"/>
    </source>
</evidence>